<dbReference type="RefSeq" id="WP_154144026.1">
    <property type="nucleotide sequence ID" value="NZ_JARXNK020000103.1"/>
</dbReference>
<comment type="caution">
    <text evidence="1">The sequence shown here is derived from an EMBL/GenBank/DDBJ whole genome shotgun (WGS) entry which is preliminary data.</text>
</comment>
<sequence>MKKSLYLYSDDYYFSLGIRTLCEEQGVFFYSLNDDSVDAKLVINDRDNNILFIDAEGISLKLFDYLIKISKFFECKYIAFDRLGGLNDWVKQSAGRYISKKFDDNYFELVLQNKAQSKKVDLTPQEVILLNALAKGKKPGFFSSVRGLDQKSLYQRRKRILDKCGFEKHTPRNVLSSYYLYHIQSA</sequence>
<gene>
    <name evidence="1" type="ORF">QFI96_012760</name>
</gene>
<protein>
    <recommendedName>
        <fullName evidence="3">HTH luxR-type domain-containing protein</fullName>
    </recommendedName>
</protein>
<evidence type="ECO:0000313" key="2">
    <source>
        <dbReference type="Proteomes" id="UP001312893"/>
    </source>
</evidence>
<reference evidence="1 2" key="1">
    <citation type="submission" date="2024-04" db="EMBL/GenBank/DDBJ databases">
        <title>Two novel Raoultella species associated with bleeding cankers of broadleaf hosts, Raoultella scottia sp. nov. and Raoultella lignicola sp. nov.</title>
        <authorList>
            <person name="Brady C.L."/>
        </authorList>
    </citation>
    <scope>NUCLEOTIDE SEQUENCE [LARGE SCALE GENOMIC DNA]</scope>
    <source>
        <strain evidence="1 2">TW_WC1a.1</strain>
    </source>
</reference>
<dbReference type="Proteomes" id="UP001312893">
    <property type="component" value="Unassembled WGS sequence"/>
</dbReference>
<organism evidence="1 2">
    <name type="scientific">Raoultella lignicola</name>
    <dbReference type="NCBI Taxonomy" id="3040939"/>
    <lineage>
        <taxon>Bacteria</taxon>
        <taxon>Pseudomonadati</taxon>
        <taxon>Pseudomonadota</taxon>
        <taxon>Gammaproteobacteria</taxon>
        <taxon>Enterobacterales</taxon>
        <taxon>Enterobacteriaceae</taxon>
        <taxon>Klebsiella/Raoultella group</taxon>
        <taxon>Raoultella</taxon>
    </lineage>
</organism>
<keyword evidence="2" id="KW-1185">Reference proteome</keyword>
<accession>A0ABU9F855</accession>
<dbReference type="EMBL" id="JARXNK020000103">
    <property type="protein sequence ID" value="MEL0552561.1"/>
    <property type="molecule type" value="Genomic_DNA"/>
</dbReference>
<evidence type="ECO:0000313" key="1">
    <source>
        <dbReference type="EMBL" id="MEL0552561.1"/>
    </source>
</evidence>
<evidence type="ECO:0008006" key="3">
    <source>
        <dbReference type="Google" id="ProtNLM"/>
    </source>
</evidence>
<proteinExistence type="predicted"/>
<name>A0ABU9F855_9ENTR</name>